<keyword evidence="4 5" id="KW-0663">Pyridoxal phosphate</keyword>
<comment type="cofactor">
    <cofactor evidence="1 5">
        <name>pyridoxal 5'-phosphate</name>
        <dbReference type="ChEBI" id="CHEBI:597326"/>
    </cofactor>
</comment>
<dbReference type="Gene3D" id="3.40.640.10">
    <property type="entry name" value="Type I PLP-dependent aspartate aminotransferase-like (Major domain)"/>
    <property type="match status" value="1"/>
</dbReference>
<dbReference type="EMBL" id="JBFCZG010000010">
    <property type="protein sequence ID" value="KAL3417836.1"/>
    <property type="molecule type" value="Genomic_DNA"/>
</dbReference>
<dbReference type="InterPro" id="IPR015424">
    <property type="entry name" value="PyrdxlP-dep_Trfase"/>
</dbReference>
<evidence type="ECO:0000256" key="2">
    <source>
        <dbReference type="ARBA" id="ARBA00009077"/>
    </source>
</evidence>
<dbReference type="Pfam" id="PF01053">
    <property type="entry name" value="Cys_Met_Meta_PP"/>
    <property type="match status" value="1"/>
</dbReference>
<evidence type="ECO:0000256" key="4">
    <source>
        <dbReference type="ARBA" id="ARBA00022898"/>
    </source>
</evidence>
<dbReference type="InterPro" id="IPR000277">
    <property type="entry name" value="Cys/Met-Metab_PyrdxlP-dep_enz"/>
</dbReference>
<dbReference type="InterPro" id="IPR006235">
    <property type="entry name" value="OAc-hSer/O-AcSer_sulfhydrylase"/>
</dbReference>
<dbReference type="Gene3D" id="3.90.1150.10">
    <property type="entry name" value="Aspartate Aminotransferase, domain 1"/>
    <property type="match status" value="1"/>
</dbReference>
<evidence type="ECO:0000313" key="7">
    <source>
        <dbReference type="Proteomes" id="UP001629113"/>
    </source>
</evidence>
<dbReference type="InterPro" id="IPR015421">
    <property type="entry name" value="PyrdxlP-dep_Trfase_major"/>
</dbReference>
<keyword evidence="3" id="KW-0808">Transferase</keyword>
<gene>
    <name evidence="6" type="ORF">PVAG01_10846</name>
</gene>
<evidence type="ECO:0000313" key="6">
    <source>
        <dbReference type="EMBL" id="KAL3417836.1"/>
    </source>
</evidence>
<reference evidence="6 7" key="1">
    <citation type="submission" date="2024-06" db="EMBL/GenBank/DDBJ databases">
        <title>Complete genome of Phlyctema vagabunda strain 19-DSS-EL-015.</title>
        <authorList>
            <person name="Fiorenzani C."/>
        </authorList>
    </citation>
    <scope>NUCLEOTIDE SEQUENCE [LARGE SCALE GENOMIC DNA]</scope>
    <source>
        <strain evidence="6 7">19-DSS-EL-015</strain>
    </source>
</reference>
<dbReference type="PANTHER" id="PTHR43797:SF2">
    <property type="entry name" value="HOMOCYSTEINE_CYSTEINE SYNTHASE"/>
    <property type="match status" value="1"/>
</dbReference>
<comment type="caution">
    <text evidence="6">The sequence shown here is derived from an EMBL/GenBank/DDBJ whole genome shotgun (WGS) entry which is preliminary data.</text>
</comment>
<evidence type="ECO:0000256" key="1">
    <source>
        <dbReference type="ARBA" id="ARBA00001933"/>
    </source>
</evidence>
<organism evidence="6 7">
    <name type="scientific">Phlyctema vagabunda</name>
    <dbReference type="NCBI Taxonomy" id="108571"/>
    <lineage>
        <taxon>Eukaryota</taxon>
        <taxon>Fungi</taxon>
        <taxon>Dikarya</taxon>
        <taxon>Ascomycota</taxon>
        <taxon>Pezizomycotina</taxon>
        <taxon>Leotiomycetes</taxon>
        <taxon>Helotiales</taxon>
        <taxon>Dermateaceae</taxon>
        <taxon>Phlyctema</taxon>
    </lineage>
</organism>
<evidence type="ECO:0000256" key="3">
    <source>
        <dbReference type="ARBA" id="ARBA00022679"/>
    </source>
</evidence>
<dbReference type="SUPFAM" id="SSF53383">
    <property type="entry name" value="PLP-dependent transferases"/>
    <property type="match status" value="1"/>
</dbReference>
<accession>A0ABR4P3J0</accession>
<name>A0ABR4P3J0_9HELO</name>
<dbReference type="PANTHER" id="PTHR43797">
    <property type="entry name" value="HOMOCYSTEINE/CYSTEINE SYNTHASE"/>
    <property type="match status" value="1"/>
</dbReference>
<dbReference type="PIRSF" id="PIRSF001434">
    <property type="entry name" value="CGS"/>
    <property type="match status" value="1"/>
</dbReference>
<dbReference type="Proteomes" id="UP001629113">
    <property type="component" value="Unassembled WGS sequence"/>
</dbReference>
<comment type="similarity">
    <text evidence="2 5">Belongs to the trans-sulfuration enzymes family.</text>
</comment>
<evidence type="ECO:0000256" key="5">
    <source>
        <dbReference type="RuleBase" id="RU362118"/>
    </source>
</evidence>
<dbReference type="InterPro" id="IPR015422">
    <property type="entry name" value="PyrdxlP-dep_Trfase_small"/>
</dbReference>
<keyword evidence="7" id="KW-1185">Reference proteome</keyword>
<sequence length="375" mass="40302">MNAEAFCYSRLANPTTDVLEKRIAALEGGIGALATASIQAALFITIMSLANAGSNIIVASSISDSSALQFKARLPNMNITARHVEDGDLSRIQELIDENTKAVYIESVSTQDLRVSDIAAIAAVAHQAGIPLVVDNTAGAGGFLIRPIDHGADIVISSTAEWLSISGSTTGGLITDSGNFDWDSHKSRFPQFTDPSPGFHGLNIWKKFGKLSFIVLARIAVMRDIGPCTNPFASSELLLGLETLSVRIERSCVSALKLALWLQNHERVVKVSYSGLTSHPDHVSASKYMPRGYGGLLSFSVQDDQFLNQRLKVVTTSGSVGGSKTSVILQTPAVYQDFHFEHKERGQAAGQAPVFVSVGLEHINDIIADFEQAFR</sequence>
<protein>
    <submittedName>
        <fullName evidence="6">O-acetylhomoserine aminocarboxypropyltransferase/cysteine synthase</fullName>
    </submittedName>
</protein>
<proteinExistence type="inferred from homology"/>